<protein>
    <submittedName>
        <fullName evidence="1">Uncharacterized protein</fullName>
    </submittedName>
</protein>
<gene>
    <name evidence="1" type="ORF">S01H1_09449</name>
</gene>
<evidence type="ECO:0000313" key="1">
    <source>
        <dbReference type="EMBL" id="GAF83895.1"/>
    </source>
</evidence>
<reference evidence="1" key="1">
    <citation type="journal article" date="2014" name="Front. Microbiol.">
        <title>High frequency of phylogenetically diverse reductive dehalogenase-homologous genes in deep subseafloor sedimentary metagenomes.</title>
        <authorList>
            <person name="Kawai M."/>
            <person name="Futagami T."/>
            <person name="Toyoda A."/>
            <person name="Takaki Y."/>
            <person name="Nishi S."/>
            <person name="Hori S."/>
            <person name="Arai W."/>
            <person name="Tsubouchi T."/>
            <person name="Morono Y."/>
            <person name="Uchiyama I."/>
            <person name="Ito T."/>
            <person name="Fujiyama A."/>
            <person name="Inagaki F."/>
            <person name="Takami H."/>
        </authorList>
    </citation>
    <scope>NUCLEOTIDE SEQUENCE</scope>
    <source>
        <strain evidence="1">Expedition CK06-06</strain>
    </source>
</reference>
<feature type="non-terminal residue" evidence="1">
    <location>
        <position position="54"/>
    </location>
</feature>
<dbReference type="AlphaFoldDB" id="X0U5W1"/>
<comment type="caution">
    <text evidence="1">The sequence shown here is derived from an EMBL/GenBank/DDBJ whole genome shotgun (WGS) entry which is preliminary data.</text>
</comment>
<name>X0U5W1_9ZZZZ</name>
<organism evidence="1">
    <name type="scientific">marine sediment metagenome</name>
    <dbReference type="NCBI Taxonomy" id="412755"/>
    <lineage>
        <taxon>unclassified sequences</taxon>
        <taxon>metagenomes</taxon>
        <taxon>ecological metagenomes</taxon>
    </lineage>
</organism>
<proteinExistence type="predicted"/>
<accession>X0U5W1</accession>
<sequence length="54" mass="6073">MKAILEFNLDDPDDRISHLRCVKALSLGLALWDIVHKVLKEAQNKEESGDNPDA</sequence>
<dbReference type="EMBL" id="BARS01004828">
    <property type="protein sequence ID" value="GAF83895.1"/>
    <property type="molecule type" value="Genomic_DNA"/>
</dbReference>